<protein>
    <submittedName>
        <fullName evidence="1">15629_t:CDS:1</fullName>
    </submittedName>
</protein>
<evidence type="ECO:0000313" key="1">
    <source>
        <dbReference type="EMBL" id="CAG8572639.1"/>
    </source>
</evidence>
<reference evidence="1" key="1">
    <citation type="submission" date="2021-06" db="EMBL/GenBank/DDBJ databases">
        <authorList>
            <person name="Kallberg Y."/>
            <person name="Tangrot J."/>
            <person name="Rosling A."/>
        </authorList>
    </citation>
    <scope>NUCLEOTIDE SEQUENCE</scope>
    <source>
        <strain evidence="1">28 12/20/2015</strain>
    </source>
</reference>
<gene>
    <name evidence="1" type="ORF">SPELUC_LOCUS6055</name>
</gene>
<organism evidence="1 2">
    <name type="scientific">Cetraspora pellucida</name>
    <dbReference type="NCBI Taxonomy" id="1433469"/>
    <lineage>
        <taxon>Eukaryota</taxon>
        <taxon>Fungi</taxon>
        <taxon>Fungi incertae sedis</taxon>
        <taxon>Mucoromycota</taxon>
        <taxon>Glomeromycotina</taxon>
        <taxon>Glomeromycetes</taxon>
        <taxon>Diversisporales</taxon>
        <taxon>Gigasporaceae</taxon>
        <taxon>Cetraspora</taxon>
    </lineage>
</organism>
<accession>A0ACA9MA88</accession>
<comment type="caution">
    <text evidence="1">The sequence shown here is derived from an EMBL/GenBank/DDBJ whole genome shotgun (WGS) entry which is preliminary data.</text>
</comment>
<evidence type="ECO:0000313" key="2">
    <source>
        <dbReference type="Proteomes" id="UP000789366"/>
    </source>
</evidence>
<proteinExistence type="predicted"/>
<name>A0ACA9MA88_9GLOM</name>
<sequence length="209" mass="22770">MSAQQDQQNTNQPNIPGFPGFPGFMVPFTLGFHPRRERTHAGNQANNSNSNNASHDQPSNNNIDGAPNQPSNNNSDGAPNQPSNNNSDGAPNQPSNNNSGGAPNQPSNNNINGEPPDVFHFLITVMPSPNAEENNQPSTPFMVFFAPLFIPPQEVQKPHLSDAAMNKLPLVTITQEHINTKATCSICLERFSLPEITDDQTQRPIREMP</sequence>
<dbReference type="EMBL" id="CAJVPW010006729">
    <property type="protein sequence ID" value="CAG8572639.1"/>
    <property type="molecule type" value="Genomic_DNA"/>
</dbReference>
<keyword evidence="2" id="KW-1185">Reference proteome</keyword>
<dbReference type="Proteomes" id="UP000789366">
    <property type="component" value="Unassembled WGS sequence"/>
</dbReference>
<feature type="non-terminal residue" evidence="1">
    <location>
        <position position="209"/>
    </location>
</feature>